<name>A0AA38HFZ8_9TREE</name>
<evidence type="ECO:0000256" key="6">
    <source>
        <dbReference type="ARBA" id="ARBA00023136"/>
    </source>
</evidence>
<gene>
    <name evidence="9" type="ORF">MKK02DRAFT_23457</name>
</gene>
<feature type="transmembrane region" description="Helical" evidence="8">
    <location>
        <begin position="459"/>
        <end position="482"/>
    </location>
</feature>
<dbReference type="GO" id="GO:0000329">
    <property type="term" value="C:fungal-type vacuole membrane"/>
    <property type="evidence" value="ECO:0007669"/>
    <property type="project" value="TreeGrafter"/>
</dbReference>
<keyword evidence="4 8" id="KW-0812">Transmembrane</keyword>
<evidence type="ECO:0000256" key="7">
    <source>
        <dbReference type="SAM" id="MobiDB-lite"/>
    </source>
</evidence>
<comment type="caution">
    <text evidence="9">The sequence shown here is derived from an EMBL/GenBank/DDBJ whole genome shotgun (WGS) entry which is preliminary data.</text>
</comment>
<protein>
    <submittedName>
        <fullName evidence="9">Nucleoside transporter</fullName>
    </submittedName>
</protein>
<feature type="region of interest" description="Disordered" evidence="7">
    <location>
        <begin position="1"/>
        <end position="29"/>
    </location>
</feature>
<keyword evidence="6 8" id="KW-0472">Membrane</keyword>
<dbReference type="RefSeq" id="XP_052948263.1">
    <property type="nucleotide sequence ID" value="XM_053086736.1"/>
</dbReference>
<dbReference type="GO" id="GO:0005886">
    <property type="term" value="C:plasma membrane"/>
    <property type="evidence" value="ECO:0007669"/>
    <property type="project" value="TreeGrafter"/>
</dbReference>
<reference evidence="9" key="1">
    <citation type="journal article" date="2022" name="G3 (Bethesda)">
        <title>High quality genome of the basidiomycete yeast Dioszegia hungarica PDD-24b-2 isolated from cloud water.</title>
        <authorList>
            <person name="Jarrige D."/>
            <person name="Haridas S."/>
            <person name="Bleykasten-Grosshans C."/>
            <person name="Joly M."/>
            <person name="Nadalig T."/>
            <person name="Sancelme M."/>
            <person name="Vuilleumier S."/>
            <person name="Grigoriev I.V."/>
            <person name="Amato P."/>
            <person name="Bringel F."/>
        </authorList>
    </citation>
    <scope>NUCLEOTIDE SEQUENCE</scope>
    <source>
        <strain evidence="9">PDD-24b-2</strain>
    </source>
</reference>
<feature type="transmembrane region" description="Helical" evidence="8">
    <location>
        <begin position="245"/>
        <end position="264"/>
    </location>
</feature>
<feature type="transmembrane region" description="Helical" evidence="8">
    <location>
        <begin position="57"/>
        <end position="76"/>
    </location>
</feature>
<dbReference type="PANTHER" id="PTHR10332">
    <property type="entry name" value="EQUILIBRATIVE NUCLEOSIDE TRANSPORTER"/>
    <property type="match status" value="1"/>
</dbReference>
<organism evidence="9 10">
    <name type="scientific">Dioszegia hungarica</name>
    <dbReference type="NCBI Taxonomy" id="4972"/>
    <lineage>
        <taxon>Eukaryota</taxon>
        <taxon>Fungi</taxon>
        <taxon>Dikarya</taxon>
        <taxon>Basidiomycota</taxon>
        <taxon>Agaricomycotina</taxon>
        <taxon>Tremellomycetes</taxon>
        <taxon>Tremellales</taxon>
        <taxon>Bulleribasidiaceae</taxon>
        <taxon>Dioszegia</taxon>
    </lineage>
</organism>
<dbReference type="PANTHER" id="PTHR10332:SF88">
    <property type="entry name" value="EQUILIBRATIVE NUCLEOSIDE TRANSPORTER 1, ISOFORM A"/>
    <property type="match status" value="1"/>
</dbReference>
<feature type="transmembrane region" description="Helical" evidence="8">
    <location>
        <begin position="415"/>
        <end position="439"/>
    </location>
</feature>
<feature type="transmembrane region" description="Helical" evidence="8">
    <location>
        <begin position="96"/>
        <end position="116"/>
    </location>
</feature>
<evidence type="ECO:0000256" key="5">
    <source>
        <dbReference type="ARBA" id="ARBA00022989"/>
    </source>
</evidence>
<sequence length="487" mass="51690">MFQRIKRSLGVESSPSRPTPSTAGYEAIGRAGDDGEAEAGALRPAGARRETRQEGQVYWAFWALGAGVLLSWNVLICSFPLLASFFPAGSSYRTNLASYLSSVYCFGNLVFLGVAQRSVATTSPIARIQWSLTLLIFLSFIFSFPIIHFILPPLSSSPALLLSLLIAISGALSLSTAYLQSGVFALSALWPQSASSDSGATLAVMSGQGGIAVLVSATQLVIAAVTALNGSGGGQGEEGKPSARAGIVLWMLASVGALGCRLALKHVMAQPGYLDVMAQVGQRQEEGARGEGEKVRTRTVLRKNAKLEVAVAWVFTVTLSVFPPLTTAIVSTHYPTPKLLQPAVFIPSHFLIFNIGDYLGRTYIPRLPNCLPSSQNTVLALSFSRTFLIPLFLLCNVNPDPTSPVHSTPWINSDLAYFTVLLVFGLTNGWISSLCMILASNPVLNPRIQEGEKDVAGTLAAFCLVSGLAAGSVASFGVNWIVRGSFV</sequence>
<dbReference type="GO" id="GO:0015205">
    <property type="term" value="F:nucleobase transmembrane transporter activity"/>
    <property type="evidence" value="ECO:0007669"/>
    <property type="project" value="TreeGrafter"/>
</dbReference>
<dbReference type="Pfam" id="PF01733">
    <property type="entry name" value="Nucleoside_tran"/>
    <property type="match status" value="1"/>
</dbReference>
<feature type="transmembrane region" description="Helical" evidence="8">
    <location>
        <begin position="310"/>
        <end position="333"/>
    </location>
</feature>
<comment type="similarity">
    <text evidence="2">Belongs to the SLC29A/ENT transporter (TC 2.A.57) family.</text>
</comment>
<dbReference type="AlphaFoldDB" id="A0AA38HFZ8"/>
<dbReference type="Proteomes" id="UP001164286">
    <property type="component" value="Unassembled WGS sequence"/>
</dbReference>
<feature type="transmembrane region" description="Helical" evidence="8">
    <location>
        <begin position="128"/>
        <end position="151"/>
    </location>
</feature>
<evidence type="ECO:0000256" key="1">
    <source>
        <dbReference type="ARBA" id="ARBA00004141"/>
    </source>
</evidence>
<feature type="compositionally biased region" description="Polar residues" evidence="7">
    <location>
        <begin position="11"/>
        <end position="22"/>
    </location>
</feature>
<evidence type="ECO:0000256" key="8">
    <source>
        <dbReference type="SAM" id="Phobius"/>
    </source>
</evidence>
<proteinExistence type="inferred from homology"/>
<evidence type="ECO:0000313" key="10">
    <source>
        <dbReference type="Proteomes" id="UP001164286"/>
    </source>
</evidence>
<feature type="transmembrane region" description="Helical" evidence="8">
    <location>
        <begin position="200"/>
        <end position="225"/>
    </location>
</feature>
<evidence type="ECO:0000256" key="3">
    <source>
        <dbReference type="ARBA" id="ARBA00022448"/>
    </source>
</evidence>
<keyword evidence="10" id="KW-1185">Reference proteome</keyword>
<keyword evidence="3" id="KW-0813">Transport</keyword>
<evidence type="ECO:0000256" key="2">
    <source>
        <dbReference type="ARBA" id="ARBA00007965"/>
    </source>
</evidence>
<accession>A0AA38HFZ8</accession>
<evidence type="ECO:0000256" key="4">
    <source>
        <dbReference type="ARBA" id="ARBA00022692"/>
    </source>
</evidence>
<dbReference type="GeneID" id="77725937"/>
<keyword evidence="5 8" id="KW-1133">Transmembrane helix</keyword>
<comment type="subcellular location">
    <subcellularLocation>
        <location evidence="1">Membrane</location>
        <topology evidence="1">Multi-pass membrane protein</topology>
    </subcellularLocation>
</comment>
<dbReference type="PIRSF" id="PIRSF016379">
    <property type="entry name" value="ENT"/>
    <property type="match status" value="1"/>
</dbReference>
<dbReference type="PRINTS" id="PR01130">
    <property type="entry name" value="DERENTRNSPRT"/>
</dbReference>
<dbReference type="InterPro" id="IPR002259">
    <property type="entry name" value="Eqnu_transpt"/>
</dbReference>
<feature type="transmembrane region" description="Helical" evidence="8">
    <location>
        <begin position="157"/>
        <end position="179"/>
    </location>
</feature>
<evidence type="ECO:0000313" key="9">
    <source>
        <dbReference type="EMBL" id="KAI9638486.1"/>
    </source>
</evidence>
<dbReference type="GO" id="GO:0034257">
    <property type="term" value="F:nicotinamide riboside transmembrane transporter activity"/>
    <property type="evidence" value="ECO:0007669"/>
    <property type="project" value="TreeGrafter"/>
</dbReference>
<dbReference type="EMBL" id="JAKWFO010000003">
    <property type="protein sequence ID" value="KAI9638486.1"/>
    <property type="molecule type" value="Genomic_DNA"/>
</dbReference>